<evidence type="ECO:0000313" key="4">
    <source>
        <dbReference type="Proteomes" id="UP000239366"/>
    </source>
</evidence>
<dbReference type="InterPro" id="IPR025411">
    <property type="entry name" value="DUF4136"/>
</dbReference>
<dbReference type="PROSITE" id="PS51257">
    <property type="entry name" value="PROKAR_LIPOPROTEIN"/>
    <property type="match status" value="1"/>
</dbReference>
<dbReference type="Proteomes" id="UP000239366">
    <property type="component" value="Unassembled WGS sequence"/>
</dbReference>
<feature type="chain" id="PRO_5015554234" description="DUF4136 domain-containing protein" evidence="1">
    <location>
        <begin position="22"/>
        <end position="176"/>
    </location>
</feature>
<dbReference type="AlphaFoldDB" id="A0A2S7T4L2"/>
<dbReference type="EMBL" id="MQVX01000001">
    <property type="protein sequence ID" value="PQJ14396.1"/>
    <property type="molecule type" value="Genomic_DNA"/>
</dbReference>
<keyword evidence="4" id="KW-1185">Reference proteome</keyword>
<dbReference type="OrthoDB" id="1430233at2"/>
<organism evidence="3 4">
    <name type="scientific">Aureicoccus marinus</name>
    <dbReference type="NCBI Taxonomy" id="754435"/>
    <lineage>
        <taxon>Bacteria</taxon>
        <taxon>Pseudomonadati</taxon>
        <taxon>Bacteroidota</taxon>
        <taxon>Flavobacteriia</taxon>
        <taxon>Flavobacteriales</taxon>
        <taxon>Flavobacteriaceae</taxon>
        <taxon>Aureicoccus</taxon>
    </lineage>
</organism>
<dbReference type="Gene3D" id="3.30.160.670">
    <property type="match status" value="1"/>
</dbReference>
<proteinExistence type="predicted"/>
<evidence type="ECO:0000259" key="2">
    <source>
        <dbReference type="Pfam" id="PF13590"/>
    </source>
</evidence>
<reference evidence="4" key="1">
    <citation type="submission" date="2016-11" db="EMBL/GenBank/DDBJ databases">
        <title>Trade-off between light-utilization and light-protection in marine flavobacteria.</title>
        <authorList>
            <person name="Kumagai Y."/>
            <person name="Yoshizawa S."/>
            <person name="Kogure K."/>
        </authorList>
    </citation>
    <scope>NUCLEOTIDE SEQUENCE [LARGE SCALE GENOMIC DNA]</scope>
    <source>
        <strain evidence="4">SG-18</strain>
    </source>
</reference>
<evidence type="ECO:0000313" key="3">
    <source>
        <dbReference type="EMBL" id="PQJ14396.1"/>
    </source>
</evidence>
<gene>
    <name evidence="3" type="ORF">BST99_00325</name>
</gene>
<dbReference type="RefSeq" id="WP_105000025.1">
    <property type="nucleotide sequence ID" value="NZ_MQVX01000001.1"/>
</dbReference>
<evidence type="ECO:0000256" key="1">
    <source>
        <dbReference type="SAM" id="SignalP"/>
    </source>
</evidence>
<dbReference type="Pfam" id="PF13590">
    <property type="entry name" value="DUF4136"/>
    <property type="match status" value="1"/>
</dbReference>
<comment type="caution">
    <text evidence="3">The sequence shown here is derived from an EMBL/GenBank/DDBJ whole genome shotgun (WGS) entry which is preliminary data.</text>
</comment>
<accession>A0A2S7T4L2</accession>
<name>A0A2S7T4L2_9FLAO</name>
<protein>
    <recommendedName>
        <fullName evidence="2">DUF4136 domain-containing protein</fullName>
    </recommendedName>
</protein>
<keyword evidence="1" id="KW-0732">Signal</keyword>
<feature type="domain" description="DUF4136" evidence="2">
    <location>
        <begin position="22"/>
        <end position="170"/>
    </location>
</feature>
<sequence length="176" mass="19721">MSRLFLPFIFLLLLTSCSAVSVRTDYDADAPLSEVRTYQYQNEGPTGLSELDERRLYRMMDSVLTSKGWRKKPLPDVIIDVQAELVESSGNAVGVGVGGTGGQVGGGVQVGIPLNGRSQKRRITFLVVDFREQEVIWEARALGPFSENWKPSQREEQLRNLVLRTLDKYPFESNTP</sequence>
<feature type="signal peptide" evidence="1">
    <location>
        <begin position="1"/>
        <end position="21"/>
    </location>
</feature>